<keyword evidence="6" id="KW-0472">Membrane</keyword>
<dbReference type="SUPFAM" id="SSF58104">
    <property type="entry name" value="Methyl-accepting chemotaxis protein (MCP) signaling domain"/>
    <property type="match status" value="1"/>
</dbReference>
<comment type="similarity">
    <text evidence="4">Belongs to the methyl-accepting chemotaxis (MCP) protein family.</text>
</comment>
<evidence type="ECO:0000256" key="3">
    <source>
        <dbReference type="ARBA" id="ARBA00023224"/>
    </source>
</evidence>
<dbReference type="Pfam" id="PF00015">
    <property type="entry name" value="MCPsignal"/>
    <property type="match status" value="1"/>
</dbReference>
<evidence type="ECO:0000256" key="1">
    <source>
        <dbReference type="ARBA" id="ARBA00004429"/>
    </source>
</evidence>
<dbReference type="InterPro" id="IPR003660">
    <property type="entry name" value="HAMP_dom"/>
</dbReference>
<evidence type="ECO:0000256" key="4">
    <source>
        <dbReference type="ARBA" id="ARBA00029447"/>
    </source>
</evidence>
<dbReference type="Gene3D" id="1.10.287.950">
    <property type="entry name" value="Methyl-accepting chemotaxis protein"/>
    <property type="match status" value="1"/>
</dbReference>
<keyword evidence="6" id="KW-1133">Transmembrane helix</keyword>
<dbReference type="PROSITE" id="PS50885">
    <property type="entry name" value="HAMP"/>
    <property type="match status" value="1"/>
</dbReference>
<dbReference type="SMART" id="SM00304">
    <property type="entry name" value="HAMP"/>
    <property type="match status" value="1"/>
</dbReference>
<evidence type="ECO:0000313" key="11">
    <source>
        <dbReference type="Proteomes" id="UP000048926"/>
    </source>
</evidence>
<sequence>MSRLLTPLKNVRLSAKVGGGFAAMILIAAAVGAVGAVAILGLRTQSDVSAKATTAMANLQQVAQAQEAYLSDRTPELADAARFQIDQLETALVTLDGVSGPGEGETATAEAISLVGQLGGEFDGVVQAVENRQAQVDKLLRSAVNLATIAAQINDKMSKIQRDAGGAAKTASSTRNRADKVGRMLSDMEDLVAGLEARIAEVSEGADLPPETVAAIVEGTQTLAKTAAKAGKLKVDGVDPAKVKELADMAAALGEKLPKPEGEGARPAPVSAAVAADLVAGLEKLHTQASALRKTVYAATDDAKSIAGKATSKLGIVDLVNVNVNKYQNASLDIRSATMEYFAGFDTIGAEEVLNRIETLRYLANLLKADSAAFPEIADAIASIEAEVGTYEAEFAAMVTAKDAFDVRRTELVALSGKVRSVITALTEAQSAGAYARADTALGLIAVALVVAVAAGGLLAFVLSLVITRPTRALTEAMGRLAEGDIDATIPSTDQRDEIGDMSRTVQVFQENARERIRLEIEANAHREAQNARQQDIEDLIQNFRGEIQGLLGALDETAAGMSNTASALGGIAESSAEQAGDTSRVSEDASMSVENVAGAAEELSASIAEIGEQVRRSSDIVTSATSAVHETNGKVQGLAEAASKIGEVVNLIQAIAEQTNLLALNATIEAARAGEAGKGFAVVAAEVKELATQTSKATEEISSQIQTIQNSTSEAVAAIGAISDTMEEVNGYTQGISAAVTQQGAATNEISGNVQRAAQSTQAVQTNMSSLARAVGDTKEASGDVLAASGDLSNRSNVLKQGIETFLARVAAA</sequence>
<keyword evidence="2" id="KW-1003">Cell membrane</keyword>
<feature type="transmembrane region" description="Helical" evidence="6">
    <location>
        <begin position="20"/>
        <end position="42"/>
    </location>
</feature>
<dbReference type="PANTHER" id="PTHR32089:SF112">
    <property type="entry name" value="LYSOZYME-LIKE PROTEIN-RELATED"/>
    <property type="match status" value="1"/>
</dbReference>
<dbReference type="InterPro" id="IPR004089">
    <property type="entry name" value="MCPsignal_dom"/>
</dbReference>
<protein>
    <submittedName>
        <fullName evidence="10">Methyl-accepting chemotaxis protein 4</fullName>
    </submittedName>
</protein>
<accession>A0A0M6Y775</accession>
<gene>
    <name evidence="10" type="primary">mcp4_11</name>
    <name evidence="10" type="ORF">LAL4801_03970</name>
</gene>
<organism evidence="10 11">
    <name type="scientific">Roseibium aggregatum</name>
    <dbReference type="NCBI Taxonomy" id="187304"/>
    <lineage>
        <taxon>Bacteria</taxon>
        <taxon>Pseudomonadati</taxon>
        <taxon>Pseudomonadota</taxon>
        <taxon>Alphaproteobacteria</taxon>
        <taxon>Hyphomicrobiales</taxon>
        <taxon>Stappiaceae</taxon>
        <taxon>Roseibium</taxon>
    </lineage>
</organism>
<dbReference type="Proteomes" id="UP000048926">
    <property type="component" value="Unassembled WGS sequence"/>
</dbReference>
<evidence type="ECO:0000259" key="9">
    <source>
        <dbReference type="PROSITE" id="PS50885"/>
    </source>
</evidence>
<name>A0A0M6Y775_9HYPH</name>
<feature type="transmembrane region" description="Helical" evidence="6">
    <location>
        <begin position="441"/>
        <end position="467"/>
    </location>
</feature>
<dbReference type="EMBL" id="CXST01000002">
    <property type="protein sequence ID" value="CTQ45518.1"/>
    <property type="molecule type" value="Genomic_DNA"/>
</dbReference>
<dbReference type="PROSITE" id="PS50192">
    <property type="entry name" value="T_SNARE"/>
    <property type="match status" value="1"/>
</dbReference>
<proteinExistence type="inferred from homology"/>
<dbReference type="PANTHER" id="PTHR32089">
    <property type="entry name" value="METHYL-ACCEPTING CHEMOTAXIS PROTEIN MCPB"/>
    <property type="match status" value="1"/>
</dbReference>
<keyword evidence="3 5" id="KW-0807">Transducer</keyword>
<dbReference type="SMART" id="SM00283">
    <property type="entry name" value="MA"/>
    <property type="match status" value="1"/>
</dbReference>
<evidence type="ECO:0000256" key="2">
    <source>
        <dbReference type="ARBA" id="ARBA00022519"/>
    </source>
</evidence>
<dbReference type="InterPro" id="IPR000727">
    <property type="entry name" value="T_SNARE_dom"/>
</dbReference>
<keyword evidence="11" id="KW-1185">Reference proteome</keyword>
<dbReference type="GO" id="GO:0007165">
    <property type="term" value="P:signal transduction"/>
    <property type="evidence" value="ECO:0007669"/>
    <property type="project" value="UniProtKB-KW"/>
</dbReference>
<dbReference type="AlphaFoldDB" id="A0A0M6Y775"/>
<evidence type="ECO:0000256" key="6">
    <source>
        <dbReference type="SAM" id="Phobius"/>
    </source>
</evidence>
<evidence type="ECO:0000259" key="8">
    <source>
        <dbReference type="PROSITE" id="PS50192"/>
    </source>
</evidence>
<feature type="domain" description="T-SNARE coiled-coil homology" evidence="8">
    <location>
        <begin position="710"/>
        <end position="772"/>
    </location>
</feature>
<evidence type="ECO:0000259" key="7">
    <source>
        <dbReference type="PROSITE" id="PS50111"/>
    </source>
</evidence>
<keyword evidence="2" id="KW-0997">Cell inner membrane</keyword>
<dbReference type="Pfam" id="PF00672">
    <property type="entry name" value="HAMP"/>
    <property type="match status" value="1"/>
</dbReference>
<dbReference type="PROSITE" id="PS50111">
    <property type="entry name" value="CHEMOTAXIS_TRANSDUC_2"/>
    <property type="match status" value="1"/>
</dbReference>
<dbReference type="STRING" id="187304.B0E33_03495"/>
<dbReference type="CDD" id="cd06225">
    <property type="entry name" value="HAMP"/>
    <property type="match status" value="1"/>
</dbReference>
<evidence type="ECO:0000313" key="10">
    <source>
        <dbReference type="EMBL" id="CTQ45518.1"/>
    </source>
</evidence>
<dbReference type="RefSeq" id="WP_082444644.1">
    <property type="nucleotide sequence ID" value="NZ_CXST01000002.1"/>
</dbReference>
<keyword evidence="6" id="KW-0812">Transmembrane</keyword>
<dbReference type="GO" id="GO:0005886">
    <property type="term" value="C:plasma membrane"/>
    <property type="evidence" value="ECO:0007669"/>
    <property type="project" value="UniProtKB-SubCell"/>
</dbReference>
<feature type="domain" description="HAMP" evidence="9">
    <location>
        <begin position="465"/>
        <end position="518"/>
    </location>
</feature>
<evidence type="ECO:0000256" key="5">
    <source>
        <dbReference type="PROSITE-ProRule" id="PRU00284"/>
    </source>
</evidence>
<dbReference type="Gene3D" id="6.10.340.10">
    <property type="match status" value="1"/>
</dbReference>
<reference evidence="11" key="1">
    <citation type="submission" date="2015-07" db="EMBL/GenBank/DDBJ databases">
        <authorList>
            <person name="Rodrigo-Torres Lidia"/>
            <person name="Arahal R.David."/>
        </authorList>
    </citation>
    <scope>NUCLEOTIDE SEQUENCE [LARGE SCALE GENOMIC DNA]</scope>
    <source>
        <strain evidence="11">CECT 4801</strain>
    </source>
</reference>
<feature type="domain" description="Methyl-accepting transducer" evidence="7">
    <location>
        <begin position="558"/>
        <end position="794"/>
    </location>
</feature>
<comment type="subcellular location">
    <subcellularLocation>
        <location evidence="1">Cell inner membrane</location>
        <topology evidence="1">Multi-pass membrane protein</topology>
    </subcellularLocation>
</comment>
<dbReference type="OrthoDB" id="3378718at2"/>